<evidence type="ECO:0000259" key="8">
    <source>
        <dbReference type="PROSITE" id="PS50850"/>
    </source>
</evidence>
<comment type="similarity">
    <text evidence="2">Belongs to the major facilitator superfamily. Nitrate/nitrite porter (TC 2.A.1.8) family.</text>
</comment>
<dbReference type="InterPro" id="IPR044772">
    <property type="entry name" value="NO3_transporter"/>
</dbReference>
<proteinExistence type="inferred from homology"/>
<feature type="transmembrane region" description="Helical" evidence="7">
    <location>
        <begin position="235"/>
        <end position="252"/>
    </location>
</feature>
<organism evidence="9 10">
    <name type="scientific">Ornithinimicrobium avium</name>
    <dbReference type="NCBI Taxonomy" id="2283195"/>
    <lineage>
        <taxon>Bacteria</taxon>
        <taxon>Bacillati</taxon>
        <taxon>Actinomycetota</taxon>
        <taxon>Actinomycetes</taxon>
        <taxon>Micrococcales</taxon>
        <taxon>Ornithinimicrobiaceae</taxon>
        <taxon>Ornithinimicrobium</taxon>
    </lineage>
</organism>
<keyword evidence="6 7" id="KW-0472">Membrane</keyword>
<feature type="transmembrane region" description="Helical" evidence="7">
    <location>
        <begin position="336"/>
        <end position="360"/>
    </location>
</feature>
<feature type="domain" description="Major facilitator superfamily (MFS) profile" evidence="8">
    <location>
        <begin position="1"/>
        <end position="392"/>
    </location>
</feature>
<evidence type="ECO:0000256" key="7">
    <source>
        <dbReference type="SAM" id="Phobius"/>
    </source>
</evidence>
<dbReference type="PROSITE" id="PS50850">
    <property type="entry name" value="MFS"/>
    <property type="match status" value="1"/>
</dbReference>
<dbReference type="Proteomes" id="UP000253790">
    <property type="component" value="Chromosome"/>
</dbReference>
<dbReference type="InterPro" id="IPR011701">
    <property type="entry name" value="MFS"/>
</dbReference>
<dbReference type="GO" id="GO:0042128">
    <property type="term" value="P:nitrate assimilation"/>
    <property type="evidence" value="ECO:0007669"/>
    <property type="project" value="UniProtKB-KW"/>
</dbReference>
<feature type="transmembrane region" description="Helical" evidence="7">
    <location>
        <begin position="264"/>
        <end position="285"/>
    </location>
</feature>
<name>A0A345NSP4_9MICO</name>
<gene>
    <name evidence="9" type="ORF">DV701_10685</name>
</gene>
<protein>
    <submittedName>
        <fullName evidence="9">MFS transporter</fullName>
    </submittedName>
</protein>
<sequence>MATLGFAICFWAWALLSPLAVTLRDELGLTSLQQSLVVATPVIVGSLGRIPAGALTDRLGAKVMFPAVAVLTILPVLFLGFFGNNLPALLVGGFFLGIGGTSFAVGVPFVNAWHPPAKRGAALGIFGMGTGGTAVAAFTTLQLSNAFGRPAPFVVVAVLLAAYAVAAWFLLRTAPGRAGAATGNWLLNALRTLAQPVALKLAILYAIAFGGFVAFSVYLPTYLVNNFGMAKGDGALRMAGFVVVSVIARPLGGWLCDRFSRTRVLAGLLVMTGLFALLAALVGAGTTVIVGDNHYPVALEPVGTVAFLGMAAGLGAGAGAVFALVAALVEPARVGAVTGVVGAAGGLGGFVPPLLMGAIYGAYGSYTIGLLLLAAVAIAGGLFTLVGFRRELAREG</sequence>
<dbReference type="GO" id="GO:0005886">
    <property type="term" value="C:plasma membrane"/>
    <property type="evidence" value="ECO:0007669"/>
    <property type="project" value="UniProtKB-SubCell"/>
</dbReference>
<evidence type="ECO:0000256" key="4">
    <source>
        <dbReference type="ARBA" id="ARBA00022989"/>
    </source>
</evidence>
<evidence type="ECO:0000313" key="10">
    <source>
        <dbReference type="Proteomes" id="UP000253790"/>
    </source>
</evidence>
<dbReference type="Gene3D" id="1.20.1250.20">
    <property type="entry name" value="MFS general substrate transporter like domains"/>
    <property type="match status" value="2"/>
</dbReference>
<dbReference type="GO" id="GO:0015112">
    <property type="term" value="F:nitrate transmembrane transporter activity"/>
    <property type="evidence" value="ECO:0007669"/>
    <property type="project" value="InterPro"/>
</dbReference>
<feature type="transmembrane region" description="Helical" evidence="7">
    <location>
        <begin position="201"/>
        <end position="223"/>
    </location>
</feature>
<dbReference type="KEGG" id="orn:DV701_10685"/>
<evidence type="ECO:0000256" key="1">
    <source>
        <dbReference type="ARBA" id="ARBA00004651"/>
    </source>
</evidence>
<dbReference type="PANTHER" id="PTHR23515">
    <property type="entry name" value="HIGH-AFFINITY NITRATE TRANSPORTER 2.3"/>
    <property type="match status" value="1"/>
</dbReference>
<keyword evidence="10" id="KW-1185">Reference proteome</keyword>
<dbReference type="InterPro" id="IPR036259">
    <property type="entry name" value="MFS_trans_sf"/>
</dbReference>
<dbReference type="AlphaFoldDB" id="A0A345NSP4"/>
<feature type="transmembrane region" description="Helical" evidence="7">
    <location>
        <begin position="305"/>
        <end position="329"/>
    </location>
</feature>
<dbReference type="SUPFAM" id="SSF103473">
    <property type="entry name" value="MFS general substrate transporter"/>
    <property type="match status" value="1"/>
</dbReference>
<dbReference type="InterPro" id="IPR020846">
    <property type="entry name" value="MFS_dom"/>
</dbReference>
<evidence type="ECO:0000256" key="3">
    <source>
        <dbReference type="ARBA" id="ARBA00022692"/>
    </source>
</evidence>
<comment type="subcellular location">
    <subcellularLocation>
        <location evidence="1">Cell membrane</location>
        <topology evidence="1">Multi-pass membrane protein</topology>
    </subcellularLocation>
</comment>
<feature type="transmembrane region" description="Helical" evidence="7">
    <location>
        <begin position="122"/>
        <end position="141"/>
    </location>
</feature>
<evidence type="ECO:0000256" key="2">
    <source>
        <dbReference type="ARBA" id="ARBA00008432"/>
    </source>
</evidence>
<feature type="transmembrane region" description="Helical" evidence="7">
    <location>
        <begin position="63"/>
        <end position="82"/>
    </location>
</feature>
<feature type="transmembrane region" description="Helical" evidence="7">
    <location>
        <begin position="88"/>
        <end position="110"/>
    </location>
</feature>
<dbReference type="EMBL" id="CP031229">
    <property type="protein sequence ID" value="AXH98052.1"/>
    <property type="molecule type" value="Genomic_DNA"/>
</dbReference>
<evidence type="ECO:0000256" key="6">
    <source>
        <dbReference type="ARBA" id="ARBA00023136"/>
    </source>
</evidence>
<dbReference type="OrthoDB" id="9771451at2"/>
<reference evidence="9 10" key="1">
    <citation type="submission" date="2018-07" db="EMBL/GenBank/DDBJ databases">
        <title>Complete genome sequencing of Ornithinimicrobium sp. AMA3305.</title>
        <authorList>
            <person name="Bae J.-W."/>
        </authorList>
    </citation>
    <scope>NUCLEOTIDE SEQUENCE [LARGE SCALE GENOMIC DNA]</scope>
    <source>
        <strain evidence="9 10">AMA3305</strain>
    </source>
</reference>
<keyword evidence="4 7" id="KW-1133">Transmembrane helix</keyword>
<keyword evidence="3 7" id="KW-0812">Transmembrane</keyword>
<accession>A0A345NSP4</accession>
<keyword evidence="5" id="KW-0534">Nitrate assimilation</keyword>
<evidence type="ECO:0000313" key="9">
    <source>
        <dbReference type="EMBL" id="AXH98052.1"/>
    </source>
</evidence>
<dbReference type="Pfam" id="PF07690">
    <property type="entry name" value="MFS_1"/>
    <property type="match status" value="1"/>
</dbReference>
<feature type="transmembrane region" description="Helical" evidence="7">
    <location>
        <begin position="366"/>
        <end position="388"/>
    </location>
</feature>
<feature type="transmembrane region" description="Helical" evidence="7">
    <location>
        <begin position="153"/>
        <end position="171"/>
    </location>
</feature>
<evidence type="ECO:0000256" key="5">
    <source>
        <dbReference type="ARBA" id="ARBA00023063"/>
    </source>
</evidence>